<feature type="domain" description="Ig-like" evidence="1">
    <location>
        <begin position="115"/>
        <end position="173"/>
    </location>
</feature>
<dbReference type="PROSITE" id="PS50835">
    <property type="entry name" value="IG_LIKE"/>
    <property type="match status" value="1"/>
</dbReference>
<dbReference type="InterPro" id="IPR013783">
    <property type="entry name" value="Ig-like_fold"/>
</dbReference>
<dbReference type="Gene3D" id="2.60.40.10">
    <property type="entry name" value="Immunoglobulins"/>
    <property type="match status" value="1"/>
</dbReference>
<reference evidence="2 3" key="1">
    <citation type="submission" date="2021-06" db="EMBL/GenBank/DDBJ databases">
        <title>Caerostris extrusa draft genome.</title>
        <authorList>
            <person name="Kono N."/>
            <person name="Arakawa K."/>
        </authorList>
    </citation>
    <scope>NUCLEOTIDE SEQUENCE [LARGE SCALE GENOMIC DNA]</scope>
</reference>
<dbReference type="InterPro" id="IPR007110">
    <property type="entry name" value="Ig-like_dom"/>
</dbReference>
<proteinExistence type="predicted"/>
<keyword evidence="3" id="KW-1185">Reference proteome</keyword>
<gene>
    <name evidence="2" type="primary">Ttn_2</name>
    <name evidence="2" type="ORF">CEXT_191851</name>
</gene>
<evidence type="ECO:0000313" key="2">
    <source>
        <dbReference type="EMBL" id="GIY43239.1"/>
    </source>
</evidence>
<name>A0AAV4TDG5_CAEEX</name>
<evidence type="ECO:0000313" key="3">
    <source>
        <dbReference type="Proteomes" id="UP001054945"/>
    </source>
</evidence>
<protein>
    <submittedName>
        <fullName evidence="2">Titin</fullName>
    </submittedName>
</protein>
<dbReference type="EMBL" id="BPLR01010948">
    <property type="protein sequence ID" value="GIY43239.1"/>
    <property type="molecule type" value="Genomic_DNA"/>
</dbReference>
<organism evidence="2 3">
    <name type="scientific">Caerostris extrusa</name>
    <name type="common">Bark spider</name>
    <name type="synonym">Caerostris bankana</name>
    <dbReference type="NCBI Taxonomy" id="172846"/>
    <lineage>
        <taxon>Eukaryota</taxon>
        <taxon>Metazoa</taxon>
        <taxon>Ecdysozoa</taxon>
        <taxon>Arthropoda</taxon>
        <taxon>Chelicerata</taxon>
        <taxon>Arachnida</taxon>
        <taxon>Araneae</taxon>
        <taxon>Araneomorphae</taxon>
        <taxon>Entelegynae</taxon>
        <taxon>Araneoidea</taxon>
        <taxon>Araneidae</taxon>
        <taxon>Caerostris</taxon>
    </lineage>
</organism>
<accession>A0AAV4TDG5</accession>
<dbReference type="AlphaFoldDB" id="A0AAV4TDG5"/>
<comment type="caution">
    <text evidence="2">The sequence shown here is derived from an EMBL/GenBank/DDBJ whole genome shotgun (WGS) entry which is preliminary data.</text>
</comment>
<dbReference type="Proteomes" id="UP001054945">
    <property type="component" value="Unassembled WGS sequence"/>
</dbReference>
<evidence type="ECO:0000259" key="1">
    <source>
        <dbReference type="PROSITE" id="PS50835"/>
    </source>
</evidence>
<sequence>MKQVKSGAAVKSKSLFHLISRYPHNRPFPLFWCELDVGMRATVVCAIMRGRPPPFEFSCYFYELRPEVPGNYATQSFEFLLDSDQKFQALPVSSKRIVSLPSKSVQMLSLERHVPKIVPFHFAADLDVGTRVSVQCTVMVGNPPFDFAWFKDGQNYWTHVLFQLGTSMTSCPP</sequence>